<dbReference type="AlphaFoldDB" id="Q9K932"/>
<dbReference type="HOGENOM" id="CLU_052642_1_0_9"/>
<reference evidence="1 2" key="1">
    <citation type="journal article" date="2000" name="Nucleic Acids Res.">
        <title>Complete genome sequence of the alkaliphilic bacterium Bacillus halodurans and genomic sequence comparison with Bacillus subtilis.</title>
        <authorList>
            <person name="Takami H."/>
            <person name="Nakasone K."/>
            <person name="Takaki Y."/>
            <person name="Maeno G."/>
            <person name="Sasaki R."/>
            <person name="Masui N."/>
            <person name="Fuji F."/>
            <person name="Hirama C."/>
            <person name="Nakamura Y."/>
            <person name="Ogasawara N."/>
            <person name="Kuhara S."/>
            <person name="Horikoshi K."/>
        </authorList>
    </citation>
    <scope>NUCLEOTIDE SEQUENCE [LARGE SCALE GENOMIC DNA]</scope>
    <source>
        <strain evidence="2">ATCC BAA-125 / DSM 18197 / FERM 7344 / JCM 9153 / C-125</strain>
    </source>
</reference>
<gene>
    <name evidence="1" type="ordered locus">BH2818</name>
</gene>
<dbReference type="RefSeq" id="WP_010898966.1">
    <property type="nucleotide sequence ID" value="NC_002570.2"/>
</dbReference>
<organism evidence="1 2">
    <name type="scientific">Halalkalibacterium halodurans (strain ATCC BAA-125 / DSM 18197 / FERM 7344 / JCM 9153 / C-125)</name>
    <name type="common">Bacillus halodurans</name>
    <dbReference type="NCBI Taxonomy" id="272558"/>
    <lineage>
        <taxon>Bacteria</taxon>
        <taxon>Bacillati</taxon>
        <taxon>Bacillota</taxon>
        <taxon>Bacilli</taxon>
        <taxon>Bacillales</taxon>
        <taxon>Bacillaceae</taxon>
        <taxon>Halalkalibacterium (ex Joshi et al. 2022)</taxon>
    </lineage>
</organism>
<name>Q9K932_HALH5</name>
<dbReference type="Pfam" id="PF11079">
    <property type="entry name" value="YqhG"/>
    <property type="match status" value="1"/>
</dbReference>
<dbReference type="Proteomes" id="UP000001258">
    <property type="component" value="Chromosome"/>
</dbReference>
<proteinExistence type="predicted"/>
<sequence>MQQEQLHQFLTRYFEANDSPLIDSSPYHLTVQLSIDMDKRLMNRPFYWHYLEKTGGIPQPMQMTLVTDPEKAPDDLKGEAIHFGAPRLHQIFQSTRELGGFLHLYENVPTTGQRSVPLHPWLCLNAKISYQCDRKKDVFLSLGLNLIHGQIVQSFFPKLESTSFSYKTPDYCFTLSPLITPQSGFIRLEKIIETYARNEGSEWAEQANRRWQEDLHLLEQFYEHVDEKPESYEVEKASLRGLYEPRIVIDVVNGGLFYLHQQVFTP</sequence>
<dbReference type="InterPro" id="IPR024562">
    <property type="entry name" value="YqhG"/>
</dbReference>
<dbReference type="STRING" id="272558.gene:10728718"/>
<dbReference type="KEGG" id="bha:BH2818"/>
<dbReference type="OrthoDB" id="2433584at2"/>
<protein>
    <submittedName>
        <fullName evidence="1">BH2818 protein</fullName>
    </submittedName>
</protein>
<dbReference type="eggNOG" id="ENOG502Z821">
    <property type="taxonomic scope" value="Bacteria"/>
</dbReference>
<dbReference type="EMBL" id="BA000004">
    <property type="protein sequence ID" value="BAB06537.1"/>
    <property type="molecule type" value="Genomic_DNA"/>
</dbReference>
<dbReference type="PIR" id="B84002">
    <property type="entry name" value="B84002"/>
</dbReference>
<accession>Q9K932</accession>
<evidence type="ECO:0000313" key="2">
    <source>
        <dbReference type="Proteomes" id="UP000001258"/>
    </source>
</evidence>
<keyword evidence="2" id="KW-1185">Reference proteome</keyword>
<evidence type="ECO:0000313" key="1">
    <source>
        <dbReference type="EMBL" id="BAB06537.1"/>
    </source>
</evidence>